<dbReference type="Proteomes" id="UP000289506">
    <property type="component" value="Plasmid 13"/>
</dbReference>
<feature type="transmembrane region" description="Helical" evidence="14">
    <location>
        <begin position="45"/>
        <end position="68"/>
    </location>
</feature>
<dbReference type="PANTHER" id="PTHR33843">
    <property type="entry name" value="ASCORBATE-SPECIFIC PTS SYSTEM EIIC COMPONENT"/>
    <property type="match status" value="1"/>
</dbReference>
<feature type="transmembrane region" description="Helical" evidence="14">
    <location>
        <begin position="240"/>
        <end position="264"/>
    </location>
</feature>
<keyword evidence="4" id="KW-1003">Cell membrane</keyword>
<comment type="function">
    <text evidence="10">The phosphoenolpyruvate-dependent sugar phosphotransferase system (sugar PTS), a major carbohydrate active transport system, catalyzes the phosphorylation of incoming sugar substrates concomitantly with their translocation across the cell membrane. The enzyme II UlaABC PTS system is involved in ascorbate transport.</text>
</comment>
<keyword evidence="6" id="KW-0598">Phosphotransferase system</keyword>
<keyword evidence="8 14" id="KW-1133">Transmembrane helix</keyword>
<evidence type="ECO:0000256" key="7">
    <source>
        <dbReference type="ARBA" id="ARBA00022692"/>
    </source>
</evidence>
<feature type="transmembrane region" description="Helical" evidence="14">
    <location>
        <begin position="284"/>
        <end position="310"/>
    </location>
</feature>
<reference evidence="16 18" key="2">
    <citation type="submission" date="2023-12" db="EMBL/GenBank/DDBJ databases">
        <title>Hybrid Genome Assemblies of Mycoplasma cynos and Mycoplasma felis isolated from Dogs and Cats with Infectious Respiratory Disease.</title>
        <authorList>
            <person name="Framst I."/>
            <person name="Cai H."/>
            <person name="Ramesh P."/>
            <person name="Maboni G."/>
        </authorList>
    </citation>
    <scope>NUCLEOTIDE SEQUENCE [LARGE SCALE GENOMIC DNA]</scope>
    <source>
        <strain evidence="16 18">30510</strain>
    </source>
</reference>
<dbReference type="GO" id="GO:0009401">
    <property type="term" value="P:phosphoenolpyruvate-dependent sugar phosphotransferase system"/>
    <property type="evidence" value="ECO:0007669"/>
    <property type="project" value="UniProtKB-KW"/>
</dbReference>
<reference evidence="15 17" key="1">
    <citation type="submission" date="2019-01" db="EMBL/GenBank/DDBJ databases">
        <authorList>
            <consortium name="Pathogen Informatics"/>
        </authorList>
    </citation>
    <scope>NUCLEOTIDE SEQUENCE [LARGE SCALE GENOMIC DNA]</scope>
    <source>
        <strain evidence="15 17">NCTC10142</strain>
        <plasmid evidence="17">13</plasmid>
    </source>
</reference>
<evidence type="ECO:0000313" key="15">
    <source>
        <dbReference type="EMBL" id="VEU64596.1"/>
    </source>
</evidence>
<dbReference type="PANTHER" id="PTHR33843:SF4">
    <property type="entry name" value="ASCORBATE-SPECIFIC PTS SYSTEM EIIC COMPONENT"/>
    <property type="match status" value="1"/>
</dbReference>
<sequence>MAFLLWILGFLKAFVGTPAILVGIFTMIGALVLRKKASQVIISTFKVIVGFIILGGGAGVLVGSLTKFQPVFQAVYGLNGIIPNNDAFAGALSAALPTIASLGSIIMLVGMLMNIILALTSRFKYVYLSGHVLYYSSLMLAAVMYVVGFDFQNSVPDFILALIAGAGVLSIYMVISPSVQQRYMKIIIGNDEIGLGHTGGFGYALSGLIGEGIYKLKKGKVLSTEEIKFPQSLYFFRNTLVSISITVFIFYLAAFLPGGILYEIGKITKQSHKDAFEILENGNWVVTMIVQAFTFTAGVEIILSGVRLFVGELVPMYKGISDKLIKNSKAAVDCPVVFPYAPNAVIIGFISSFIAGILGMLITIGLGKAAVIPAVILPGLVPHFFLGATAGVFGNAKGGVWGAIVGPFVGGLIITFIPVFFVLGNWAPTDTNELGKLILQHGKNGNTNLVTLNWGDTDYFIGYIPGILGLIPKAGKWVALVVILFAYFALVIDGLLKKFVFDKRKKVTTES</sequence>
<evidence type="ECO:0000256" key="9">
    <source>
        <dbReference type="ARBA" id="ARBA00023136"/>
    </source>
</evidence>
<comment type="similarity">
    <text evidence="11">Belongs to the UlaA family.</text>
</comment>
<keyword evidence="3" id="KW-0813">Transport</keyword>
<comment type="subunit">
    <text evidence="2">Homodimer.</text>
</comment>
<dbReference type="EMBL" id="CP141046">
    <property type="protein sequence ID" value="WQQ20206.1"/>
    <property type="molecule type" value="Genomic_DNA"/>
</dbReference>
<feature type="transmembrane region" description="Helical" evidence="14">
    <location>
        <begin position="125"/>
        <end position="146"/>
    </location>
</feature>
<dbReference type="Proteomes" id="UP001327314">
    <property type="component" value="Chromosome"/>
</dbReference>
<keyword evidence="7 14" id="KW-0812">Transmembrane</keyword>
<dbReference type="RefSeq" id="WP_015287127.1">
    <property type="nucleotide sequence ID" value="NZ_CP140753.1"/>
</dbReference>
<keyword evidence="9 14" id="KW-0472">Membrane</keyword>
<feature type="transmembrane region" description="Helical" evidence="14">
    <location>
        <begin position="370"/>
        <end position="393"/>
    </location>
</feature>
<dbReference type="GeneID" id="74931880"/>
<evidence type="ECO:0000313" key="17">
    <source>
        <dbReference type="Proteomes" id="UP000289506"/>
    </source>
</evidence>
<feature type="transmembrane region" description="Helical" evidence="14">
    <location>
        <begin position="400"/>
        <end position="423"/>
    </location>
</feature>
<evidence type="ECO:0000256" key="6">
    <source>
        <dbReference type="ARBA" id="ARBA00022683"/>
    </source>
</evidence>
<evidence type="ECO:0000256" key="3">
    <source>
        <dbReference type="ARBA" id="ARBA00022448"/>
    </source>
</evidence>
<dbReference type="GO" id="GO:0005886">
    <property type="term" value="C:plasma membrane"/>
    <property type="evidence" value="ECO:0007669"/>
    <property type="project" value="UniProtKB-SubCell"/>
</dbReference>
<dbReference type="Pfam" id="PF03611">
    <property type="entry name" value="EIIC-GAT"/>
    <property type="match status" value="1"/>
</dbReference>
<evidence type="ECO:0000256" key="12">
    <source>
        <dbReference type="ARBA" id="ARBA00039702"/>
    </source>
</evidence>
<accession>A0A449AI18</accession>
<evidence type="ECO:0000313" key="18">
    <source>
        <dbReference type="Proteomes" id="UP001327314"/>
    </source>
</evidence>
<name>A0A449AI18_9BACT</name>
<evidence type="ECO:0000313" key="16">
    <source>
        <dbReference type="EMBL" id="WQQ20206.1"/>
    </source>
</evidence>
<evidence type="ECO:0000256" key="4">
    <source>
        <dbReference type="ARBA" id="ARBA00022475"/>
    </source>
</evidence>
<evidence type="ECO:0000256" key="10">
    <source>
        <dbReference type="ARBA" id="ARBA00037387"/>
    </source>
</evidence>
<organism evidence="15 17">
    <name type="scientific">Mycoplasmopsis cynos</name>
    <dbReference type="NCBI Taxonomy" id="171284"/>
    <lineage>
        <taxon>Bacteria</taxon>
        <taxon>Bacillati</taxon>
        <taxon>Mycoplasmatota</taxon>
        <taxon>Mycoplasmoidales</taxon>
        <taxon>Metamycoplasmataceae</taxon>
        <taxon>Mycoplasmopsis</taxon>
    </lineage>
</organism>
<dbReference type="InterPro" id="IPR004703">
    <property type="entry name" value="PTS_sugar-sp_permease"/>
</dbReference>
<evidence type="ECO:0000256" key="2">
    <source>
        <dbReference type="ARBA" id="ARBA00011738"/>
    </source>
</evidence>
<dbReference type="EMBL" id="LR214986">
    <property type="protein sequence ID" value="VEU64596.1"/>
    <property type="molecule type" value="Genomic_DNA"/>
</dbReference>
<evidence type="ECO:0000256" key="1">
    <source>
        <dbReference type="ARBA" id="ARBA00004651"/>
    </source>
</evidence>
<dbReference type="OMA" id="DVAFGHF"/>
<dbReference type="NCBIfam" id="NF009553">
    <property type="entry name" value="PRK12997.1-5"/>
    <property type="match status" value="1"/>
</dbReference>
<protein>
    <recommendedName>
        <fullName evidence="12">Ascorbate-specific PTS system EIIC component</fullName>
    </recommendedName>
    <alternativeName>
        <fullName evidence="13">Ascorbate-specific permease IIC component UlaA</fullName>
    </alternativeName>
</protein>
<comment type="subcellular location">
    <subcellularLocation>
        <location evidence="1">Cell membrane</location>
        <topology evidence="1">Multi-pass membrane protein</topology>
    </subcellularLocation>
</comment>
<proteinExistence type="inferred from homology"/>
<feature type="transmembrane region" description="Helical" evidence="14">
    <location>
        <begin position="158"/>
        <end position="175"/>
    </location>
</feature>
<feature type="transmembrane region" description="Helical" evidence="14">
    <location>
        <begin position="88"/>
        <end position="113"/>
    </location>
</feature>
<dbReference type="InterPro" id="IPR051562">
    <property type="entry name" value="Ascorbate-PTS_EIIC"/>
</dbReference>
<evidence type="ECO:0000256" key="14">
    <source>
        <dbReference type="SAM" id="Phobius"/>
    </source>
</evidence>
<evidence type="ECO:0000256" key="5">
    <source>
        <dbReference type="ARBA" id="ARBA00022597"/>
    </source>
</evidence>
<dbReference type="AlphaFoldDB" id="A0A449AI18"/>
<feature type="transmembrane region" description="Helical" evidence="14">
    <location>
        <begin position="6"/>
        <end position="33"/>
    </location>
</feature>
<feature type="transmembrane region" description="Helical" evidence="14">
    <location>
        <begin position="344"/>
        <end position="364"/>
    </location>
</feature>
<gene>
    <name evidence="15" type="primary">ulaA_2</name>
    <name evidence="15" type="ORF">NCTC10142_00350</name>
    <name evidence="16" type="ORF">RRG46_01505</name>
</gene>
<keyword evidence="5" id="KW-0762">Sugar transport</keyword>
<keyword evidence="15" id="KW-0614">Plasmid</keyword>
<feature type="transmembrane region" description="Helical" evidence="14">
    <location>
        <begin position="477"/>
        <end position="496"/>
    </location>
</feature>
<evidence type="ECO:0000256" key="11">
    <source>
        <dbReference type="ARBA" id="ARBA00038218"/>
    </source>
</evidence>
<evidence type="ECO:0000256" key="13">
    <source>
        <dbReference type="ARBA" id="ARBA00042859"/>
    </source>
</evidence>
<geneLocation type="plasmid" evidence="15 17">
    <name>13</name>
</geneLocation>
<evidence type="ECO:0000256" key="8">
    <source>
        <dbReference type="ARBA" id="ARBA00022989"/>
    </source>
</evidence>